<feature type="region of interest" description="Disordered" evidence="1">
    <location>
        <begin position="1"/>
        <end position="90"/>
    </location>
</feature>
<comment type="caution">
    <text evidence="2">The sequence shown here is derived from an EMBL/GenBank/DDBJ whole genome shotgun (WGS) entry which is preliminary data.</text>
</comment>
<evidence type="ECO:0000313" key="3">
    <source>
        <dbReference type="Proteomes" id="UP000238153"/>
    </source>
</evidence>
<accession>A0A7Z1N7T5</accession>
<evidence type="ECO:0000313" key="2">
    <source>
        <dbReference type="EMBL" id="PPJ76994.1"/>
    </source>
</evidence>
<sequence length="90" mass="9539">NAAIRPPKGAPRSAGQAIGAFEKAGVSGAIRPPSPSDVRTRASSRVWTAMEAPGRERKGGRKTTGPPPQGQGIRKRRGEPQQVRSETRLT</sequence>
<gene>
    <name evidence="2" type="ORF">CV019_02355</name>
</gene>
<organism evidence="2 3">
    <name type="scientific">Staphylococcus haemolyticus</name>
    <dbReference type="NCBI Taxonomy" id="1283"/>
    <lineage>
        <taxon>Bacteria</taxon>
        <taxon>Bacillati</taxon>
        <taxon>Bacillota</taxon>
        <taxon>Bacilli</taxon>
        <taxon>Bacillales</taxon>
        <taxon>Staphylococcaceae</taxon>
        <taxon>Staphylococcus</taxon>
    </lineage>
</organism>
<dbReference type="Proteomes" id="UP000238153">
    <property type="component" value="Unassembled WGS sequence"/>
</dbReference>
<name>A0A7Z1N7T5_STAHA</name>
<dbReference type="EMBL" id="PGWX01000156">
    <property type="protein sequence ID" value="PPJ76994.1"/>
    <property type="molecule type" value="Genomic_DNA"/>
</dbReference>
<proteinExistence type="predicted"/>
<protein>
    <submittedName>
        <fullName evidence="2">Uncharacterized protein</fullName>
    </submittedName>
</protein>
<feature type="non-terminal residue" evidence="2">
    <location>
        <position position="1"/>
    </location>
</feature>
<dbReference type="AlphaFoldDB" id="A0A7Z1N7T5"/>
<evidence type="ECO:0000256" key="1">
    <source>
        <dbReference type="SAM" id="MobiDB-lite"/>
    </source>
</evidence>
<reference evidence="2 3" key="1">
    <citation type="submission" date="2017-11" db="EMBL/GenBank/DDBJ databases">
        <authorList>
            <person name="Founou R.C."/>
            <person name="Founou L."/>
            <person name="Allam M."/>
            <person name="Ismail A."/>
            <person name="Essack S.Y."/>
        </authorList>
    </citation>
    <scope>NUCLEOTIDE SEQUENCE [LARGE SCALE GENOMIC DNA]</scope>
    <source>
        <strain evidence="2 3">G811N2B1</strain>
    </source>
</reference>